<keyword evidence="5" id="KW-1185">Reference proteome</keyword>
<keyword evidence="1" id="KW-0227">DNA damage</keyword>
<dbReference type="Pfam" id="PF05970">
    <property type="entry name" value="PIF1"/>
    <property type="match status" value="1"/>
</dbReference>
<comment type="similarity">
    <text evidence="1">Belongs to the helicase family.</text>
</comment>
<sequence>MSQSGLRALTRDWSSSSTDTELYSWPPTSQTQSAPAPTPTLTAKEQRMRAIQAGLSQPQGAGPLFSSSSKKRSSDGADNLEPPAKKRLMPWNTLSLDGKDEDPTEEKPATSMGAPVSQRGTAKVFLSQEQKHILKLVTHGSNIFYTGSAGTGKSVLLREIIRALKQKFTTALDAVAITASTGIAACNIGGVTLHSFGGIGIGVETAEQLANKIRKNKKATGRWLRTKVLIIDEGPFSAPGFLASPDSIQYPWSTVNCSIN</sequence>
<dbReference type="Proteomes" id="UP000076798">
    <property type="component" value="Unassembled WGS sequence"/>
</dbReference>
<feature type="region of interest" description="Disordered" evidence="2">
    <location>
        <begin position="1"/>
        <end position="118"/>
    </location>
</feature>
<dbReference type="GO" id="GO:0006310">
    <property type="term" value="P:DNA recombination"/>
    <property type="evidence" value="ECO:0007669"/>
    <property type="project" value="UniProtKB-KW"/>
</dbReference>
<dbReference type="GO" id="GO:0016887">
    <property type="term" value="F:ATP hydrolysis activity"/>
    <property type="evidence" value="ECO:0007669"/>
    <property type="project" value="RHEA"/>
</dbReference>
<keyword evidence="1" id="KW-0347">Helicase</keyword>
<dbReference type="STRING" id="1314776.A0A166D2Z3"/>
<comment type="cofactor">
    <cofactor evidence="1">
        <name>Mg(2+)</name>
        <dbReference type="ChEBI" id="CHEBI:18420"/>
    </cofactor>
</comment>
<accession>A0A166D2Z3</accession>
<evidence type="ECO:0000256" key="1">
    <source>
        <dbReference type="RuleBase" id="RU363044"/>
    </source>
</evidence>
<name>A0A166D2Z3_9AGAM</name>
<evidence type="ECO:0000259" key="3">
    <source>
        <dbReference type="Pfam" id="PF05970"/>
    </source>
</evidence>
<evidence type="ECO:0000313" key="5">
    <source>
        <dbReference type="Proteomes" id="UP000076798"/>
    </source>
</evidence>
<feature type="domain" description="DNA helicase Pif1-like DEAD-box helicase" evidence="3">
    <location>
        <begin position="126"/>
        <end position="236"/>
    </location>
</feature>
<evidence type="ECO:0000256" key="2">
    <source>
        <dbReference type="SAM" id="MobiDB-lite"/>
    </source>
</evidence>
<dbReference type="InterPro" id="IPR051055">
    <property type="entry name" value="PIF1_helicase"/>
</dbReference>
<dbReference type="InterPro" id="IPR027417">
    <property type="entry name" value="P-loop_NTPase"/>
</dbReference>
<comment type="catalytic activity">
    <reaction evidence="1">
        <text>ATP + H2O = ADP + phosphate + H(+)</text>
        <dbReference type="Rhea" id="RHEA:13065"/>
        <dbReference type="ChEBI" id="CHEBI:15377"/>
        <dbReference type="ChEBI" id="CHEBI:15378"/>
        <dbReference type="ChEBI" id="CHEBI:30616"/>
        <dbReference type="ChEBI" id="CHEBI:43474"/>
        <dbReference type="ChEBI" id="CHEBI:456216"/>
        <dbReference type="EC" id="5.6.2.3"/>
    </reaction>
</comment>
<dbReference type="SUPFAM" id="SSF52540">
    <property type="entry name" value="P-loop containing nucleoside triphosphate hydrolases"/>
    <property type="match status" value="1"/>
</dbReference>
<dbReference type="EMBL" id="KV428070">
    <property type="protein sequence ID" value="KZT38078.1"/>
    <property type="molecule type" value="Genomic_DNA"/>
</dbReference>
<evidence type="ECO:0000313" key="4">
    <source>
        <dbReference type="EMBL" id="KZT38078.1"/>
    </source>
</evidence>
<keyword evidence="1" id="KW-0234">DNA repair</keyword>
<dbReference type="AlphaFoldDB" id="A0A166D2Z3"/>
<dbReference type="PANTHER" id="PTHR47642:SF5">
    <property type="entry name" value="ATP-DEPENDENT DNA HELICASE"/>
    <property type="match status" value="1"/>
</dbReference>
<organism evidence="4 5">
    <name type="scientific">Sistotremastrum suecicum HHB10207 ss-3</name>
    <dbReference type="NCBI Taxonomy" id="1314776"/>
    <lineage>
        <taxon>Eukaryota</taxon>
        <taxon>Fungi</taxon>
        <taxon>Dikarya</taxon>
        <taxon>Basidiomycota</taxon>
        <taxon>Agaricomycotina</taxon>
        <taxon>Agaricomycetes</taxon>
        <taxon>Sistotremastrales</taxon>
        <taxon>Sistotremastraceae</taxon>
        <taxon>Sistotremastrum</taxon>
    </lineage>
</organism>
<protein>
    <recommendedName>
        <fullName evidence="1">ATP-dependent DNA helicase</fullName>
        <ecNumber evidence="1">5.6.2.3</ecNumber>
    </recommendedName>
</protein>
<dbReference type="InterPro" id="IPR010285">
    <property type="entry name" value="DNA_helicase_pif1-like_DEAD"/>
</dbReference>
<keyword evidence="1" id="KW-0233">DNA recombination</keyword>
<keyword evidence="1" id="KW-0378">Hydrolase</keyword>
<dbReference type="PANTHER" id="PTHR47642">
    <property type="entry name" value="ATP-DEPENDENT DNA HELICASE"/>
    <property type="match status" value="1"/>
</dbReference>
<dbReference type="Gene3D" id="3.40.50.300">
    <property type="entry name" value="P-loop containing nucleotide triphosphate hydrolases"/>
    <property type="match status" value="1"/>
</dbReference>
<feature type="compositionally biased region" description="Polar residues" evidence="2">
    <location>
        <begin position="12"/>
        <end position="43"/>
    </location>
</feature>
<proteinExistence type="inferred from homology"/>
<dbReference type="GO" id="GO:0005524">
    <property type="term" value="F:ATP binding"/>
    <property type="evidence" value="ECO:0007669"/>
    <property type="project" value="UniProtKB-KW"/>
</dbReference>
<dbReference type="EC" id="5.6.2.3" evidence="1"/>
<reference evidence="4 5" key="1">
    <citation type="journal article" date="2016" name="Mol. Biol. Evol.">
        <title>Comparative Genomics of Early-Diverging Mushroom-Forming Fungi Provides Insights into the Origins of Lignocellulose Decay Capabilities.</title>
        <authorList>
            <person name="Nagy L.G."/>
            <person name="Riley R."/>
            <person name="Tritt A."/>
            <person name="Adam C."/>
            <person name="Daum C."/>
            <person name="Floudas D."/>
            <person name="Sun H."/>
            <person name="Yadav J.S."/>
            <person name="Pangilinan J."/>
            <person name="Larsson K.H."/>
            <person name="Matsuura K."/>
            <person name="Barry K."/>
            <person name="Labutti K."/>
            <person name="Kuo R."/>
            <person name="Ohm R.A."/>
            <person name="Bhattacharya S.S."/>
            <person name="Shirouzu T."/>
            <person name="Yoshinaga Y."/>
            <person name="Martin F.M."/>
            <person name="Grigoriev I.V."/>
            <person name="Hibbett D.S."/>
        </authorList>
    </citation>
    <scope>NUCLEOTIDE SEQUENCE [LARGE SCALE GENOMIC DNA]</scope>
    <source>
        <strain evidence="4 5">HHB10207 ss-3</strain>
    </source>
</reference>
<dbReference type="GO" id="GO:0043139">
    <property type="term" value="F:5'-3' DNA helicase activity"/>
    <property type="evidence" value="ECO:0007669"/>
    <property type="project" value="UniProtKB-EC"/>
</dbReference>
<dbReference type="OrthoDB" id="432234at2759"/>
<keyword evidence="1" id="KW-0547">Nucleotide-binding</keyword>
<gene>
    <name evidence="4" type="ORF">SISSUDRAFT_784647</name>
</gene>
<dbReference type="GO" id="GO:0006281">
    <property type="term" value="P:DNA repair"/>
    <property type="evidence" value="ECO:0007669"/>
    <property type="project" value="UniProtKB-KW"/>
</dbReference>
<dbReference type="GO" id="GO:0000723">
    <property type="term" value="P:telomere maintenance"/>
    <property type="evidence" value="ECO:0007669"/>
    <property type="project" value="InterPro"/>
</dbReference>
<keyword evidence="1" id="KW-0067">ATP-binding</keyword>